<comment type="subcellular location">
    <subcellularLocation>
        <location evidence="1">Cell membrane</location>
        <topology evidence="1">Multi-pass membrane protein</topology>
    </subcellularLocation>
</comment>
<evidence type="ECO:0000256" key="6">
    <source>
        <dbReference type="ARBA" id="ARBA00023136"/>
    </source>
</evidence>
<keyword evidence="9" id="KW-1185">Reference proteome</keyword>
<reference evidence="8 9" key="1">
    <citation type="submission" date="2020-01" db="EMBL/GenBank/DDBJ databases">
        <title>Sulfitobacter sediminilitoris sp. nov., isolated from a tidal flat.</title>
        <authorList>
            <person name="Park S."/>
            <person name="Yoon J.-H."/>
        </authorList>
    </citation>
    <scope>NUCLEOTIDE SEQUENCE [LARGE SCALE GENOMIC DNA]</scope>
    <source>
        <strain evidence="8 9">JBTF-M27</strain>
    </source>
</reference>
<evidence type="ECO:0000256" key="4">
    <source>
        <dbReference type="ARBA" id="ARBA00022692"/>
    </source>
</evidence>
<keyword evidence="4 7" id="KW-0812">Transmembrane</keyword>
<gene>
    <name evidence="8" type="ORF">GV827_03300</name>
</gene>
<evidence type="ECO:0000313" key="9">
    <source>
        <dbReference type="Proteomes" id="UP000468591"/>
    </source>
</evidence>
<dbReference type="GO" id="GO:0005886">
    <property type="term" value="C:plasma membrane"/>
    <property type="evidence" value="ECO:0007669"/>
    <property type="project" value="UniProtKB-SubCell"/>
</dbReference>
<comment type="similarity">
    <text evidence="2">Belongs to the UPF0410 family.</text>
</comment>
<dbReference type="Proteomes" id="UP000468591">
    <property type="component" value="Unassembled WGS sequence"/>
</dbReference>
<feature type="transmembrane region" description="Helical" evidence="7">
    <location>
        <begin position="30"/>
        <end position="53"/>
    </location>
</feature>
<feature type="transmembrane region" description="Helical" evidence="7">
    <location>
        <begin position="6"/>
        <end position="23"/>
    </location>
</feature>
<organism evidence="8 9">
    <name type="scientific">Sulfitobacter sediminilitoris</name>
    <dbReference type="NCBI Taxonomy" id="2698830"/>
    <lineage>
        <taxon>Bacteria</taxon>
        <taxon>Pseudomonadati</taxon>
        <taxon>Pseudomonadota</taxon>
        <taxon>Alphaproteobacteria</taxon>
        <taxon>Rhodobacterales</taxon>
        <taxon>Roseobacteraceae</taxon>
        <taxon>Sulfitobacter</taxon>
    </lineage>
</organism>
<evidence type="ECO:0000256" key="5">
    <source>
        <dbReference type="ARBA" id="ARBA00022989"/>
    </source>
</evidence>
<dbReference type="EMBL" id="JAABNT010000002">
    <property type="protein sequence ID" value="NEK21428.1"/>
    <property type="molecule type" value="Genomic_DNA"/>
</dbReference>
<keyword evidence="6 7" id="KW-0472">Membrane</keyword>
<feature type="transmembrane region" description="Helical" evidence="7">
    <location>
        <begin position="59"/>
        <end position="80"/>
    </location>
</feature>
<comment type="caution">
    <text evidence="8">The sequence shown here is derived from an EMBL/GenBank/DDBJ whole genome shotgun (WGS) entry which is preliminary data.</text>
</comment>
<evidence type="ECO:0000256" key="3">
    <source>
        <dbReference type="ARBA" id="ARBA00022475"/>
    </source>
</evidence>
<evidence type="ECO:0000313" key="8">
    <source>
        <dbReference type="EMBL" id="NEK21428.1"/>
    </source>
</evidence>
<evidence type="ECO:0000256" key="7">
    <source>
        <dbReference type="SAM" id="Phobius"/>
    </source>
</evidence>
<evidence type="ECO:0000256" key="1">
    <source>
        <dbReference type="ARBA" id="ARBA00004651"/>
    </source>
</evidence>
<dbReference type="PANTHER" id="PTHR33884:SF3">
    <property type="entry name" value="UPF0410 PROTEIN YMGE"/>
    <property type="match status" value="1"/>
</dbReference>
<name>A0A6P0C8F5_9RHOB</name>
<keyword evidence="3" id="KW-1003">Cell membrane</keyword>
<evidence type="ECO:0000256" key="2">
    <source>
        <dbReference type="ARBA" id="ARBA00011006"/>
    </source>
</evidence>
<dbReference type="AlphaFoldDB" id="A0A6P0C8F5"/>
<protein>
    <submittedName>
        <fullName evidence="8">GlsB/YeaQ/YmgE family stress response membrane protein</fullName>
    </submittedName>
</protein>
<dbReference type="PANTHER" id="PTHR33884">
    <property type="entry name" value="UPF0410 PROTEIN YMGE"/>
    <property type="match status" value="1"/>
</dbReference>
<keyword evidence="5 7" id="KW-1133">Transmembrane helix</keyword>
<proteinExistence type="inferred from homology"/>
<sequence length="84" mass="8926">MTGLGWFAAIIVGGLAGWLAEKFMKRDHGLLLNIFIGIVGAMLFNAILMFFFGSTLGGWIGQLFVGFVGACILIAAITAMRKSA</sequence>
<dbReference type="RefSeq" id="WP_164352285.1">
    <property type="nucleotide sequence ID" value="NZ_JAABNT010000002.1"/>
</dbReference>
<dbReference type="Pfam" id="PF04226">
    <property type="entry name" value="Transgly_assoc"/>
    <property type="match status" value="1"/>
</dbReference>
<accession>A0A6P0C8F5</accession>
<dbReference type="InterPro" id="IPR007341">
    <property type="entry name" value="Transgly_assoc"/>
</dbReference>